<protein>
    <recommendedName>
        <fullName evidence="1">BclA C-terminal domain-containing protein</fullName>
    </recommendedName>
</protein>
<dbReference type="Proteomes" id="UP001524944">
    <property type="component" value="Unassembled WGS sequence"/>
</dbReference>
<feature type="domain" description="BclA C-terminal" evidence="1">
    <location>
        <begin position="2"/>
        <end position="108"/>
    </location>
</feature>
<dbReference type="Pfam" id="PF18573">
    <property type="entry name" value="BclA_C"/>
    <property type="match status" value="1"/>
</dbReference>
<accession>A0ABT1Y7N2</accession>
<organism evidence="2 3">
    <name type="scientific">Dehalobacterium formicoaceticum</name>
    <dbReference type="NCBI Taxonomy" id="51515"/>
    <lineage>
        <taxon>Bacteria</taxon>
        <taxon>Bacillati</taxon>
        <taxon>Bacillota</taxon>
        <taxon>Clostridia</taxon>
        <taxon>Eubacteriales</taxon>
        <taxon>Peptococcaceae</taxon>
        <taxon>Dehalobacterium</taxon>
    </lineage>
</organism>
<evidence type="ECO:0000313" key="2">
    <source>
        <dbReference type="EMBL" id="MCR6546563.1"/>
    </source>
</evidence>
<keyword evidence="3" id="KW-1185">Reference proteome</keyword>
<proteinExistence type="predicted"/>
<evidence type="ECO:0000259" key="1">
    <source>
        <dbReference type="Pfam" id="PF18573"/>
    </source>
</evidence>
<dbReference type="Gene3D" id="2.60.120.40">
    <property type="match status" value="1"/>
</dbReference>
<comment type="caution">
    <text evidence="2">The sequence shown here is derived from an EMBL/GenBank/DDBJ whole genome shotgun (WGS) entry which is preliminary data.</text>
</comment>
<dbReference type="RefSeq" id="WP_157677435.1">
    <property type="nucleotide sequence ID" value="NZ_CP022121.1"/>
</dbReference>
<reference evidence="2 3" key="1">
    <citation type="submission" date="2022-08" db="EMBL/GenBank/DDBJ databases">
        <title>Proteogenomics of the novel Dehalobacterium formicoaceticum strain EZ94 highlights a key role of methyltransferases during anaerobic dichloromethane degradation.</title>
        <authorList>
            <person name="Wasmund K."/>
        </authorList>
    </citation>
    <scope>NUCLEOTIDE SEQUENCE [LARGE SCALE GENOMIC DNA]</scope>
    <source>
        <strain evidence="2 3">EZ94</strain>
    </source>
</reference>
<dbReference type="EMBL" id="JANPWE010000008">
    <property type="protein sequence ID" value="MCR6546563.1"/>
    <property type="molecule type" value="Genomic_DNA"/>
</dbReference>
<gene>
    <name evidence="2" type="ORF">NVS47_13760</name>
</gene>
<evidence type="ECO:0000313" key="3">
    <source>
        <dbReference type="Proteomes" id="UP001524944"/>
    </source>
</evidence>
<dbReference type="InterPro" id="IPR041415">
    <property type="entry name" value="BclA_C"/>
</dbReference>
<sequence>MGSAIAVAVSETPIALPNAQNLDGFVANAANTVFTVPQTGRYCINYDIKIMSVFMMRSELLVDGAIVSAATVNPVLSISKYNFQIILNLIAGDTISIRLSGLNVEATL</sequence>
<dbReference type="InterPro" id="IPR008983">
    <property type="entry name" value="Tumour_necrosis_fac-like_dom"/>
</dbReference>
<name>A0ABT1Y7N2_9FIRM</name>
<dbReference type="SUPFAM" id="SSF49842">
    <property type="entry name" value="TNF-like"/>
    <property type="match status" value="1"/>
</dbReference>